<dbReference type="GO" id="GO:0006529">
    <property type="term" value="P:asparagine biosynthetic process"/>
    <property type="evidence" value="ECO:0007669"/>
    <property type="project" value="InterPro"/>
</dbReference>
<accession>A0A108U4A9</accession>
<dbReference type="RefSeq" id="WP_160329681.1">
    <property type="nucleotide sequence ID" value="NZ_JAJA02000002.1"/>
</dbReference>
<dbReference type="EMBL" id="JAJA02000002">
    <property type="protein sequence ID" value="KWS02289.1"/>
    <property type="molecule type" value="Genomic_DNA"/>
</dbReference>
<evidence type="ECO:0000313" key="2">
    <source>
        <dbReference type="EMBL" id="KWS02289.1"/>
    </source>
</evidence>
<feature type="domain" description="Asparagine synthetase" evidence="1">
    <location>
        <begin position="6"/>
        <end position="40"/>
    </location>
</feature>
<keyword evidence="3" id="KW-1185">Reference proteome</keyword>
<dbReference type="GO" id="GO:0004066">
    <property type="term" value="F:asparagine synthase (glutamine-hydrolyzing) activity"/>
    <property type="evidence" value="ECO:0007669"/>
    <property type="project" value="InterPro"/>
</dbReference>
<reference evidence="2 3" key="1">
    <citation type="journal article" date="2014" name="Genome Announc.">
        <title>Draft Genome Sequence of Lysobacter capsici AZ78, a Bacterium Antagonistic to Plant-Pathogenic Oomycetes.</title>
        <authorList>
            <person name="Puopolo G."/>
            <person name="Sonego P."/>
            <person name="Engelen K."/>
            <person name="Pertot I."/>
        </authorList>
    </citation>
    <scope>NUCLEOTIDE SEQUENCE [LARGE SCALE GENOMIC DNA]</scope>
    <source>
        <strain evidence="2 3">AZ78</strain>
    </source>
</reference>
<dbReference type="Pfam" id="PF00733">
    <property type="entry name" value="Asn_synthase"/>
    <property type="match status" value="1"/>
</dbReference>
<organism evidence="2 3">
    <name type="scientific">Lysobacter capsici AZ78</name>
    <dbReference type="NCBI Taxonomy" id="1444315"/>
    <lineage>
        <taxon>Bacteria</taxon>
        <taxon>Pseudomonadati</taxon>
        <taxon>Pseudomonadota</taxon>
        <taxon>Gammaproteobacteria</taxon>
        <taxon>Lysobacterales</taxon>
        <taxon>Lysobacteraceae</taxon>
        <taxon>Lysobacter</taxon>
    </lineage>
</organism>
<evidence type="ECO:0000313" key="3">
    <source>
        <dbReference type="Proteomes" id="UP000023435"/>
    </source>
</evidence>
<name>A0A108U4A9_9GAMM</name>
<dbReference type="AlphaFoldDB" id="A0A108U4A9"/>
<gene>
    <name evidence="2" type="ORF">AZ78_4956</name>
</gene>
<dbReference type="InterPro" id="IPR001962">
    <property type="entry name" value="Asn_synthase"/>
</dbReference>
<sequence length="48" mass="5452">MAWPNGFDAPVAGWLHRPLREWAEALLDELRLRREGLFNVVADAHVVG</sequence>
<evidence type="ECO:0000259" key="1">
    <source>
        <dbReference type="Pfam" id="PF00733"/>
    </source>
</evidence>
<dbReference type="Proteomes" id="UP000023435">
    <property type="component" value="Unassembled WGS sequence"/>
</dbReference>
<comment type="caution">
    <text evidence="2">The sequence shown here is derived from an EMBL/GenBank/DDBJ whole genome shotgun (WGS) entry which is preliminary data.</text>
</comment>
<protein>
    <recommendedName>
        <fullName evidence="1">Asparagine synthetase domain-containing protein</fullName>
    </recommendedName>
</protein>
<proteinExistence type="predicted"/>